<dbReference type="AlphaFoldDB" id="F4RAU7"/>
<dbReference type="EMBL" id="GL883094">
    <property type="protein sequence ID" value="EGG10538.1"/>
    <property type="molecule type" value="Genomic_DNA"/>
</dbReference>
<reference evidence="3" key="1">
    <citation type="journal article" date="2011" name="Proc. Natl. Acad. Sci. U.S.A.">
        <title>Obligate biotrophy features unraveled by the genomic analysis of rust fungi.</title>
        <authorList>
            <person name="Duplessis S."/>
            <person name="Cuomo C.A."/>
            <person name="Lin Y.-C."/>
            <person name="Aerts A."/>
            <person name="Tisserant E."/>
            <person name="Veneault-Fourrey C."/>
            <person name="Joly D.L."/>
            <person name="Hacquard S."/>
            <person name="Amselem J."/>
            <person name="Cantarel B.L."/>
            <person name="Chiu R."/>
            <person name="Coutinho P.M."/>
            <person name="Feau N."/>
            <person name="Field M."/>
            <person name="Frey P."/>
            <person name="Gelhaye E."/>
            <person name="Goldberg J."/>
            <person name="Grabherr M.G."/>
            <person name="Kodira C.D."/>
            <person name="Kohler A."/>
            <person name="Kuees U."/>
            <person name="Lindquist E.A."/>
            <person name="Lucas S.M."/>
            <person name="Mago R."/>
            <person name="Mauceli E."/>
            <person name="Morin E."/>
            <person name="Murat C."/>
            <person name="Pangilinan J.L."/>
            <person name="Park R."/>
            <person name="Pearson M."/>
            <person name="Quesneville H."/>
            <person name="Rouhier N."/>
            <person name="Sakthikumar S."/>
            <person name="Salamov A.A."/>
            <person name="Schmutz J."/>
            <person name="Selles B."/>
            <person name="Shapiro H."/>
            <person name="Tanguay P."/>
            <person name="Tuskan G.A."/>
            <person name="Henrissat B."/>
            <person name="Van de Peer Y."/>
            <person name="Rouze P."/>
            <person name="Ellis J.G."/>
            <person name="Dodds P.N."/>
            <person name="Schein J.E."/>
            <person name="Zhong S."/>
            <person name="Hamelin R.C."/>
            <person name="Grigoriev I.V."/>
            <person name="Szabo L.J."/>
            <person name="Martin F."/>
        </authorList>
    </citation>
    <scope>NUCLEOTIDE SEQUENCE [LARGE SCALE GENOMIC DNA]</scope>
    <source>
        <strain evidence="3">98AG31 / pathotype 3-4-7</strain>
    </source>
</reference>
<protein>
    <submittedName>
        <fullName evidence="2">Secreted protein</fullName>
    </submittedName>
</protein>
<feature type="chain" id="PRO_5003317455" evidence="1">
    <location>
        <begin position="19"/>
        <end position="175"/>
    </location>
</feature>
<dbReference type="RefSeq" id="XP_007406007.1">
    <property type="nucleotide sequence ID" value="XM_007405945.1"/>
</dbReference>
<feature type="signal peptide" evidence="1">
    <location>
        <begin position="1"/>
        <end position="18"/>
    </location>
</feature>
<sequence length="175" mass="20038">MRSFVLLGFLLQVLFVLSYPESIKTLERRDLSGLQSINPQQLFKRSTSRPNPVVCPNGDKYDLNDYNKALTALVQRKVKCVYYSNLAMVVFDQDGNPATFTDSEPSTIRNWYDSQISQQCETQRPVRVRSKQPPLRPDDSLSIGTAFFNDYAADKQVVNCDDEDDAYIRNYLASF</sequence>
<dbReference type="KEGG" id="mlr:MELLADRAFT_123436"/>
<accession>F4RAU7</accession>
<keyword evidence="1" id="KW-0732">Signal</keyword>
<gene>
    <name evidence="2" type="ORF">MELLADRAFT_123436</name>
</gene>
<dbReference type="InParanoid" id="F4RAU7"/>
<keyword evidence="3" id="KW-1185">Reference proteome</keyword>
<dbReference type="HOGENOM" id="CLU_131072_0_0_1"/>
<organism evidence="3">
    <name type="scientific">Melampsora larici-populina (strain 98AG31 / pathotype 3-4-7)</name>
    <name type="common">Poplar leaf rust fungus</name>
    <dbReference type="NCBI Taxonomy" id="747676"/>
    <lineage>
        <taxon>Eukaryota</taxon>
        <taxon>Fungi</taxon>
        <taxon>Dikarya</taxon>
        <taxon>Basidiomycota</taxon>
        <taxon>Pucciniomycotina</taxon>
        <taxon>Pucciniomycetes</taxon>
        <taxon>Pucciniales</taxon>
        <taxon>Melampsoraceae</taxon>
        <taxon>Melampsora</taxon>
    </lineage>
</organism>
<name>F4RAU7_MELLP</name>
<evidence type="ECO:0000313" key="2">
    <source>
        <dbReference type="EMBL" id="EGG10538.1"/>
    </source>
</evidence>
<dbReference type="VEuPathDB" id="FungiDB:MELLADRAFT_123436"/>
<dbReference type="GeneID" id="18926355"/>
<evidence type="ECO:0000313" key="3">
    <source>
        <dbReference type="Proteomes" id="UP000001072"/>
    </source>
</evidence>
<evidence type="ECO:0000256" key="1">
    <source>
        <dbReference type="SAM" id="SignalP"/>
    </source>
</evidence>
<proteinExistence type="predicted"/>
<dbReference type="Proteomes" id="UP000001072">
    <property type="component" value="Unassembled WGS sequence"/>
</dbReference>